<dbReference type="WBParaSite" id="TCONS_00015330.p1">
    <property type="protein sequence ID" value="TCONS_00015330.p1"/>
    <property type="gene ID" value="XLOC_009534"/>
</dbReference>
<accession>A0A0K0ES58</accession>
<evidence type="ECO:0000313" key="4">
    <source>
        <dbReference type="Proteomes" id="UP000035681"/>
    </source>
</evidence>
<feature type="signal peptide" evidence="2">
    <location>
        <begin position="1"/>
        <end position="20"/>
    </location>
</feature>
<sequence length="196" mass="23577">MNKFLIFSLIFIILSMYCESFKLIPFNEDDNDEVINFNQEDDETKEEKFLRIDEDADENLSFDEFLHSDIRYEKIKKEEFDSYDKNGDGIVTKGEYYNKQKDDEEQFKNHHSNYINELFEEFDIDKNNKLNEHEIENVLRKKFLLKPKSNFDNIISSFDKDGDSEWNKEEYSGFDEKLPFEEFESIINGDKKSNNL</sequence>
<keyword evidence="4" id="KW-1185">Reference proteome</keyword>
<dbReference type="PROSITE" id="PS00018">
    <property type="entry name" value="EF_HAND_1"/>
    <property type="match status" value="2"/>
</dbReference>
<reference evidence="5" key="1">
    <citation type="submission" date="2015-08" db="UniProtKB">
        <authorList>
            <consortium name="WormBaseParasite"/>
        </authorList>
    </citation>
    <scope>IDENTIFICATION</scope>
</reference>
<proteinExistence type="predicted"/>
<feature type="domain" description="EF-hand" evidence="3">
    <location>
        <begin position="110"/>
        <end position="145"/>
    </location>
</feature>
<evidence type="ECO:0000259" key="3">
    <source>
        <dbReference type="PROSITE" id="PS50222"/>
    </source>
</evidence>
<dbReference type="STRING" id="6248.A0A0K0ES58"/>
<feature type="chain" id="PRO_5005328783" evidence="2">
    <location>
        <begin position="21"/>
        <end position="196"/>
    </location>
</feature>
<dbReference type="AlphaFoldDB" id="A0A0K0ES58"/>
<evidence type="ECO:0000256" key="2">
    <source>
        <dbReference type="SAM" id="SignalP"/>
    </source>
</evidence>
<dbReference type="InterPro" id="IPR002048">
    <property type="entry name" value="EF_hand_dom"/>
</dbReference>
<keyword evidence="1" id="KW-0106">Calcium</keyword>
<name>A0A0K0ES58_STRER</name>
<evidence type="ECO:0000313" key="5">
    <source>
        <dbReference type="WBParaSite" id="SSTP_0001228600.1"/>
    </source>
</evidence>
<keyword evidence="2" id="KW-0732">Signal</keyword>
<feature type="domain" description="EF-hand" evidence="3">
    <location>
        <begin position="71"/>
        <end position="106"/>
    </location>
</feature>
<dbReference type="Proteomes" id="UP000035681">
    <property type="component" value="Unplaced"/>
</dbReference>
<dbReference type="SUPFAM" id="SSF47473">
    <property type="entry name" value="EF-hand"/>
    <property type="match status" value="2"/>
</dbReference>
<dbReference type="InterPro" id="IPR018247">
    <property type="entry name" value="EF_Hand_1_Ca_BS"/>
</dbReference>
<dbReference type="WBParaSite" id="SSTP_0001228600.1">
    <property type="protein sequence ID" value="SSTP_0001228600.1"/>
    <property type="gene ID" value="SSTP_0001228600"/>
</dbReference>
<organism evidence="5">
    <name type="scientific">Strongyloides stercoralis</name>
    <name type="common">Threadworm</name>
    <dbReference type="NCBI Taxonomy" id="6248"/>
    <lineage>
        <taxon>Eukaryota</taxon>
        <taxon>Metazoa</taxon>
        <taxon>Ecdysozoa</taxon>
        <taxon>Nematoda</taxon>
        <taxon>Chromadorea</taxon>
        <taxon>Rhabditida</taxon>
        <taxon>Tylenchina</taxon>
        <taxon>Panagrolaimomorpha</taxon>
        <taxon>Strongyloidoidea</taxon>
        <taxon>Strongyloididae</taxon>
        <taxon>Strongyloides</taxon>
    </lineage>
</organism>
<dbReference type="SMART" id="SM00054">
    <property type="entry name" value="EFh"/>
    <property type="match status" value="3"/>
</dbReference>
<dbReference type="InterPro" id="IPR011992">
    <property type="entry name" value="EF-hand-dom_pair"/>
</dbReference>
<evidence type="ECO:0000256" key="1">
    <source>
        <dbReference type="ARBA" id="ARBA00022837"/>
    </source>
</evidence>
<dbReference type="GO" id="GO:0005509">
    <property type="term" value="F:calcium ion binding"/>
    <property type="evidence" value="ECO:0007669"/>
    <property type="project" value="InterPro"/>
</dbReference>
<evidence type="ECO:0000313" key="6">
    <source>
        <dbReference type="WBParaSite" id="TCONS_00015330.p1"/>
    </source>
</evidence>
<dbReference type="Gene3D" id="1.10.238.10">
    <property type="entry name" value="EF-hand"/>
    <property type="match status" value="2"/>
</dbReference>
<dbReference type="PROSITE" id="PS50222">
    <property type="entry name" value="EF_HAND_2"/>
    <property type="match status" value="2"/>
</dbReference>
<protein>
    <submittedName>
        <fullName evidence="6">EF-hand domain-containing protein</fullName>
    </submittedName>
</protein>